<evidence type="ECO:0000256" key="1">
    <source>
        <dbReference type="SAM" id="MobiDB-lite"/>
    </source>
</evidence>
<dbReference type="PANTHER" id="PTHR23329:SF1">
    <property type="entry name" value="TUFTELIN-INTERACTING PROTEIN 11"/>
    <property type="match status" value="1"/>
</dbReference>
<proteinExistence type="predicted"/>
<dbReference type="AlphaFoldDB" id="A0A165ZPM4"/>
<dbReference type="Pfam" id="PF01585">
    <property type="entry name" value="G-patch"/>
    <property type="match status" value="1"/>
</dbReference>
<reference evidence="2" key="2">
    <citation type="submission" date="2022-03" db="EMBL/GenBank/DDBJ databases">
        <title>Draft title - Genomic analysis of global carrot germplasm unveils the trajectory of domestication and the origin of high carotenoid orange carrot.</title>
        <authorList>
            <person name="Iorizzo M."/>
            <person name="Ellison S."/>
            <person name="Senalik D."/>
            <person name="Macko-Podgorni A."/>
            <person name="Grzebelus D."/>
            <person name="Bostan H."/>
            <person name="Rolling W."/>
            <person name="Curaba J."/>
            <person name="Simon P."/>
        </authorList>
    </citation>
    <scope>NUCLEOTIDE SEQUENCE</scope>
    <source>
        <tissue evidence="2">Leaf</tissue>
    </source>
</reference>
<dbReference type="GO" id="GO:0071008">
    <property type="term" value="C:U2-type post-mRNA release spliceosomal complex"/>
    <property type="evidence" value="ECO:0007669"/>
    <property type="project" value="TreeGrafter"/>
</dbReference>
<accession>A0A165ZPM4</accession>
<dbReference type="EMBL" id="CP093345">
    <property type="protein sequence ID" value="WOG90973.1"/>
    <property type="molecule type" value="Genomic_DNA"/>
</dbReference>
<evidence type="ECO:0000313" key="2">
    <source>
        <dbReference type="EMBL" id="WOG90973.1"/>
    </source>
</evidence>
<dbReference type="InterPro" id="IPR000467">
    <property type="entry name" value="G_patch_dom"/>
</dbReference>
<dbReference type="InterPro" id="IPR045211">
    <property type="entry name" value="TFP11/STIP/Ntr1"/>
</dbReference>
<protein>
    <submittedName>
        <fullName evidence="2">Uncharacterized protein</fullName>
    </submittedName>
</protein>
<dbReference type="Gramene" id="KZN00278">
    <property type="protein sequence ID" value="KZN00278"/>
    <property type="gene ID" value="DCAR_009032"/>
</dbReference>
<dbReference type="SMART" id="SM00443">
    <property type="entry name" value="G_patch"/>
    <property type="match status" value="1"/>
</dbReference>
<reference evidence="2" key="1">
    <citation type="journal article" date="2016" name="Nat. Genet.">
        <title>A high-quality carrot genome assembly provides new insights into carotenoid accumulation and asterid genome evolution.</title>
        <authorList>
            <person name="Iorizzo M."/>
            <person name="Ellison S."/>
            <person name="Senalik D."/>
            <person name="Zeng P."/>
            <person name="Satapoomin P."/>
            <person name="Huang J."/>
            <person name="Bowman M."/>
            <person name="Iovene M."/>
            <person name="Sanseverino W."/>
            <person name="Cavagnaro P."/>
            <person name="Yildiz M."/>
            <person name="Macko-Podgorni A."/>
            <person name="Moranska E."/>
            <person name="Grzebelus E."/>
            <person name="Grzebelus D."/>
            <person name="Ashrafi H."/>
            <person name="Zheng Z."/>
            <person name="Cheng S."/>
            <person name="Spooner D."/>
            <person name="Van Deynze A."/>
            <person name="Simon P."/>
        </authorList>
    </citation>
    <scope>NUCLEOTIDE SEQUENCE</scope>
    <source>
        <tissue evidence="2">Leaf</tissue>
    </source>
</reference>
<feature type="region of interest" description="Disordered" evidence="1">
    <location>
        <begin position="48"/>
        <end position="67"/>
    </location>
</feature>
<keyword evidence="3" id="KW-1185">Reference proteome</keyword>
<gene>
    <name evidence="2" type="ORF">DCAR_0310220</name>
</gene>
<dbReference type="PROSITE" id="PS50174">
    <property type="entry name" value="G_PATCH"/>
    <property type="match status" value="1"/>
</dbReference>
<evidence type="ECO:0000313" key="3">
    <source>
        <dbReference type="Proteomes" id="UP000077755"/>
    </source>
</evidence>
<name>A0A165ZPM4_DAUCS</name>
<dbReference type="GO" id="GO:0000390">
    <property type="term" value="P:spliceosomal complex disassembly"/>
    <property type="evidence" value="ECO:0007669"/>
    <property type="project" value="InterPro"/>
</dbReference>
<dbReference type="PANTHER" id="PTHR23329">
    <property type="entry name" value="TUFTELIN-INTERACTING PROTEIN 11-RELATED"/>
    <property type="match status" value="1"/>
</dbReference>
<sequence>MNSVGNDSNCEEKRRHVRDDDHVPYDMFAEHNWDDDFDVDCGGSWTLKEQNEKTGEDGREERYGHRTSGSGLDWTSFGFKSSGFGKDDGFLQGNRGVIRRCVREEGELVKDLKLSGGGRKGLDDQEGSFGGFEKHTRGIGMRLLERMGYKGGGLGRNEEGIVEPVEAKVRPKAMGLGFKNFKEVSLPKGKEFKERKLFCDAMRTEGKRLSKRAF</sequence>
<feature type="compositionally biased region" description="Basic and acidic residues" evidence="1">
    <location>
        <begin position="49"/>
        <end position="64"/>
    </location>
</feature>
<dbReference type="GO" id="GO:0003676">
    <property type="term" value="F:nucleic acid binding"/>
    <property type="evidence" value="ECO:0007669"/>
    <property type="project" value="InterPro"/>
</dbReference>
<dbReference type="Proteomes" id="UP000077755">
    <property type="component" value="Chromosome 3"/>
</dbReference>
<organism evidence="2 3">
    <name type="scientific">Daucus carota subsp. sativus</name>
    <name type="common">Carrot</name>
    <dbReference type="NCBI Taxonomy" id="79200"/>
    <lineage>
        <taxon>Eukaryota</taxon>
        <taxon>Viridiplantae</taxon>
        <taxon>Streptophyta</taxon>
        <taxon>Embryophyta</taxon>
        <taxon>Tracheophyta</taxon>
        <taxon>Spermatophyta</taxon>
        <taxon>Magnoliopsida</taxon>
        <taxon>eudicotyledons</taxon>
        <taxon>Gunneridae</taxon>
        <taxon>Pentapetalae</taxon>
        <taxon>asterids</taxon>
        <taxon>campanulids</taxon>
        <taxon>Apiales</taxon>
        <taxon>Apiaceae</taxon>
        <taxon>Apioideae</taxon>
        <taxon>Scandiceae</taxon>
        <taxon>Daucinae</taxon>
        <taxon>Daucus</taxon>
        <taxon>Daucus sect. Daucus</taxon>
    </lineage>
</organism>